<keyword evidence="6" id="KW-0808">Transferase</keyword>
<dbReference type="RefSeq" id="WP_156563363.1">
    <property type="nucleotide sequence ID" value="NZ_CACRTV010000088.1"/>
</dbReference>
<evidence type="ECO:0000256" key="1">
    <source>
        <dbReference type="ARBA" id="ARBA00001933"/>
    </source>
</evidence>
<dbReference type="PROSITE" id="PS00770">
    <property type="entry name" value="AA_TRANSFER_CLASS_4"/>
    <property type="match status" value="1"/>
</dbReference>
<reference evidence="6" key="1">
    <citation type="submission" date="2019-11" db="EMBL/GenBank/DDBJ databases">
        <authorList>
            <person name="Feng L."/>
        </authorList>
    </citation>
    <scope>NUCLEOTIDE SEQUENCE</scope>
    <source>
        <strain evidence="6">CParaputrificumLFYP93</strain>
    </source>
</reference>
<dbReference type="InterPro" id="IPR001544">
    <property type="entry name" value="Aminotrans_IV"/>
</dbReference>
<protein>
    <submittedName>
        <fullName evidence="6">Branched-chain-amino-acid aminotransferase</fullName>
        <ecNumber evidence="6">2.6.1.42</ecNumber>
    </submittedName>
</protein>
<proteinExistence type="inferred from homology"/>
<evidence type="ECO:0000256" key="3">
    <source>
        <dbReference type="ARBA" id="ARBA00022898"/>
    </source>
</evidence>
<gene>
    <name evidence="6" type="primary">ilvE_2</name>
    <name evidence="6" type="ORF">CPLFYP93_03399</name>
</gene>
<dbReference type="GO" id="GO:0046394">
    <property type="term" value="P:carboxylic acid biosynthetic process"/>
    <property type="evidence" value="ECO:0007669"/>
    <property type="project" value="UniProtKB-ARBA"/>
</dbReference>
<dbReference type="Gene3D" id="3.30.470.10">
    <property type="match status" value="1"/>
</dbReference>
<accession>A0A6N3GZI0</accession>
<keyword evidence="3 5" id="KW-0663">Pyridoxal phosphate</keyword>
<dbReference type="PANTHER" id="PTHR42743">
    <property type="entry name" value="AMINO-ACID AMINOTRANSFERASE"/>
    <property type="match status" value="1"/>
</dbReference>
<evidence type="ECO:0000313" key="6">
    <source>
        <dbReference type="EMBL" id="VYU69360.1"/>
    </source>
</evidence>
<dbReference type="PANTHER" id="PTHR42743:SF11">
    <property type="entry name" value="AMINODEOXYCHORISMATE LYASE"/>
    <property type="match status" value="1"/>
</dbReference>
<dbReference type="GO" id="GO:0005829">
    <property type="term" value="C:cytosol"/>
    <property type="evidence" value="ECO:0007669"/>
    <property type="project" value="TreeGrafter"/>
</dbReference>
<dbReference type="InterPro" id="IPR043132">
    <property type="entry name" value="BCAT-like_C"/>
</dbReference>
<dbReference type="Pfam" id="PF01063">
    <property type="entry name" value="Aminotran_4"/>
    <property type="match status" value="1"/>
</dbReference>
<evidence type="ECO:0000256" key="4">
    <source>
        <dbReference type="RuleBase" id="RU004106"/>
    </source>
</evidence>
<dbReference type="InterPro" id="IPR018300">
    <property type="entry name" value="Aminotrans_IV_CS"/>
</dbReference>
<comment type="cofactor">
    <cofactor evidence="1 5">
        <name>pyridoxal 5'-phosphate</name>
        <dbReference type="ChEBI" id="CHEBI:597326"/>
    </cofactor>
</comment>
<sequence>MVEAINEYYIDNGQLRKVEEWREEEKGKLIYEVIRIINGKPLFYKEHYDRMINSFKLNNYKNDITYDELLNYINDLVISNGNTLGNIKIIFNTDSNEFKIFFIKHSYPTDEMYKEGVKTILYFGERENPNAKVINNSFREKVNKEIKKNDAHEAILVDRNGCITEGSRSNIFLIKDSNVYTSKVEAVLPGVTRTEIIKVAKENNINIIEENIRYTDLEKFDVLFISGTSPNILPIRKVNELEFDVENYLLRKLMSLFDELICINTIN</sequence>
<name>A0A6N3GZI0_9CLOT</name>
<dbReference type="InterPro" id="IPR036038">
    <property type="entry name" value="Aminotransferase-like"/>
</dbReference>
<dbReference type="SUPFAM" id="SSF56752">
    <property type="entry name" value="D-aminoacid aminotransferase-like PLP-dependent enzymes"/>
    <property type="match status" value="1"/>
</dbReference>
<dbReference type="CDD" id="cd00449">
    <property type="entry name" value="PLPDE_IV"/>
    <property type="match status" value="1"/>
</dbReference>
<evidence type="ECO:0000256" key="2">
    <source>
        <dbReference type="ARBA" id="ARBA00009320"/>
    </source>
</evidence>
<organism evidence="6">
    <name type="scientific">Clostridium paraputrificum</name>
    <dbReference type="NCBI Taxonomy" id="29363"/>
    <lineage>
        <taxon>Bacteria</taxon>
        <taxon>Bacillati</taxon>
        <taxon>Bacillota</taxon>
        <taxon>Clostridia</taxon>
        <taxon>Eubacteriales</taxon>
        <taxon>Clostridiaceae</taxon>
        <taxon>Clostridium</taxon>
    </lineage>
</organism>
<dbReference type="Gene3D" id="3.20.10.10">
    <property type="entry name" value="D-amino Acid Aminotransferase, subunit A, domain 2"/>
    <property type="match status" value="1"/>
</dbReference>
<evidence type="ECO:0000256" key="5">
    <source>
        <dbReference type="RuleBase" id="RU004516"/>
    </source>
</evidence>
<comment type="similarity">
    <text evidence="2 4">Belongs to the class-IV pyridoxal-phosphate-dependent aminotransferase family.</text>
</comment>
<dbReference type="EMBL" id="CACRTV010000088">
    <property type="protein sequence ID" value="VYU69360.1"/>
    <property type="molecule type" value="Genomic_DNA"/>
</dbReference>
<keyword evidence="6" id="KW-0032">Aminotransferase</keyword>
<dbReference type="InterPro" id="IPR050571">
    <property type="entry name" value="Class-IV_PLP-Dep_Aminotrnsfr"/>
</dbReference>
<dbReference type="InterPro" id="IPR043131">
    <property type="entry name" value="BCAT-like_N"/>
</dbReference>
<dbReference type="AlphaFoldDB" id="A0A6N3GZI0"/>
<dbReference type="EC" id="2.6.1.42" evidence="6"/>
<dbReference type="GO" id="GO:0004084">
    <property type="term" value="F:branched-chain-amino-acid transaminase activity"/>
    <property type="evidence" value="ECO:0007669"/>
    <property type="project" value="UniProtKB-EC"/>
</dbReference>